<dbReference type="PANTHER" id="PTHR35746">
    <property type="entry name" value="PENTATRICOPEPTIDE REPEAT (PPR) SUPERFAMILY PROTEIN"/>
    <property type="match status" value="1"/>
</dbReference>
<sequence>MENQDHTKANPSGQRGHGVHVCHNCGWPFPNPHPSAKHRRAHKRICGTIEGYKIINSGEKTTHLDNSDDEHLSDEDHKTAGARIVESAISRRSSGGIGSRSNRSTRSEDDAFSDAVTDFADGLGTDNAQVTGENAVAAIAVDGNQMQIVKDLEGQNDLLESSMASQDHISRLINNQDAGLMLHTETEELVLDKTMMQSSTASNLLNADANKSEEKMPNKSLSKLETLSSDIAVEASEAVVFLEELNGETSSSVSADTTAEMTGKKSDCLETQVDSSAEIDSIGKKFSFVKSTDAMDNGNEIVGSPTDFGEPHNTKIEGDQGFYVLKVPKDLPEEHPESMLDDFKDHKGEKFSISPVLNSSHTVYSVQHNSDCVMQESHSAIQSTETGESTYFSAKDDLSENVHAMDDQQKQEVEESKLMVEGVPVEVPVEIDETKAGEVHIWPARSVEIHPDLRKSDSGQGQTVRLLEGQKPLVPCDDSSQNGVPVGAELVGCDYLETCLVTVDLEVYNDKGIRNCDAVDNDCCEVPLYKMPTRNASSPESAYAAPQVNQTISLIGESDVGDSEKTRVENICSNRQEAKDEEEGSIVAMPAKKSSDSEFITPESDDMVHRGMELETKHEHFHMNRISNSVNASNVTGNYSQSGVKEVQSSGEKTIGVGSICPPDMRGMLNNHTNAAVDMSLMLNDNANVDLAQKAAGSLAAMEVHGDAVDSVQSSAAVVEDNCNKEVKVNSMSIHDKSVLVEVDNNLVQQQLASSAIDVLADSSSQTDSLEANWGSISVVASNDSQASAKTEKSSLKPEAAAEGQRSDKSDFLKPPSFTTLVDPSVGDDKKEDAYETQESQNPEGEVLVPMQPAWLTTPTSMANESPGRQRKEEIIAKVTNWSTSKQQHALLKSLLGEAQDDSEPKRPNAKENPGIVPQKDESTVMMNNGSTTAKREEESVSFTKSAAEAAMRDAEKEWNSPARYPANIKREKGKVKNRPYWAPFICCSSSHSS</sequence>
<accession>A0AAD3SX17</accession>
<evidence type="ECO:0000259" key="2">
    <source>
        <dbReference type="PROSITE" id="PS00028"/>
    </source>
</evidence>
<dbReference type="InterPro" id="IPR013087">
    <property type="entry name" value="Znf_C2H2_type"/>
</dbReference>
<dbReference type="Proteomes" id="UP001279734">
    <property type="component" value="Unassembled WGS sequence"/>
</dbReference>
<gene>
    <name evidence="3" type="ORF">Nepgr_020463</name>
</gene>
<feature type="compositionally biased region" description="Basic and acidic residues" evidence="1">
    <location>
        <begin position="60"/>
        <end position="79"/>
    </location>
</feature>
<name>A0AAD3SX17_NEPGR</name>
<feature type="domain" description="C2H2-type" evidence="2">
    <location>
        <begin position="22"/>
        <end position="42"/>
    </location>
</feature>
<dbReference type="PROSITE" id="PS00028">
    <property type="entry name" value="ZINC_FINGER_C2H2_1"/>
    <property type="match status" value="1"/>
</dbReference>
<comment type="caution">
    <text evidence="3">The sequence shown here is derived from an EMBL/GenBank/DDBJ whole genome shotgun (WGS) entry which is preliminary data.</text>
</comment>
<feature type="region of interest" description="Disordered" evidence="1">
    <location>
        <begin position="57"/>
        <end position="110"/>
    </location>
</feature>
<dbReference type="EMBL" id="BSYO01000019">
    <property type="protein sequence ID" value="GMH18622.1"/>
    <property type="molecule type" value="Genomic_DNA"/>
</dbReference>
<reference evidence="3" key="1">
    <citation type="submission" date="2023-05" db="EMBL/GenBank/DDBJ databases">
        <title>Nepenthes gracilis genome sequencing.</title>
        <authorList>
            <person name="Fukushima K."/>
        </authorList>
    </citation>
    <scope>NUCLEOTIDE SEQUENCE</scope>
    <source>
        <strain evidence="3">SING2019-196</strain>
    </source>
</reference>
<evidence type="ECO:0000256" key="1">
    <source>
        <dbReference type="SAM" id="MobiDB-lite"/>
    </source>
</evidence>
<feature type="region of interest" description="Disordered" evidence="1">
    <location>
        <begin position="782"/>
        <end position="850"/>
    </location>
</feature>
<proteinExistence type="predicted"/>
<dbReference type="PANTHER" id="PTHR35746:SF1">
    <property type="entry name" value="PENTATRICOPEPTIDE REPEAT (PPR) SUPERFAMILY PROTEIN"/>
    <property type="match status" value="1"/>
</dbReference>
<organism evidence="3 4">
    <name type="scientific">Nepenthes gracilis</name>
    <name type="common">Slender pitcher plant</name>
    <dbReference type="NCBI Taxonomy" id="150966"/>
    <lineage>
        <taxon>Eukaryota</taxon>
        <taxon>Viridiplantae</taxon>
        <taxon>Streptophyta</taxon>
        <taxon>Embryophyta</taxon>
        <taxon>Tracheophyta</taxon>
        <taxon>Spermatophyta</taxon>
        <taxon>Magnoliopsida</taxon>
        <taxon>eudicotyledons</taxon>
        <taxon>Gunneridae</taxon>
        <taxon>Pentapetalae</taxon>
        <taxon>Caryophyllales</taxon>
        <taxon>Nepenthaceae</taxon>
        <taxon>Nepenthes</taxon>
    </lineage>
</organism>
<protein>
    <recommendedName>
        <fullName evidence="2">C2H2-type domain-containing protein</fullName>
    </recommendedName>
</protein>
<evidence type="ECO:0000313" key="3">
    <source>
        <dbReference type="EMBL" id="GMH18622.1"/>
    </source>
</evidence>
<dbReference type="AlphaFoldDB" id="A0AAD3SX17"/>
<keyword evidence="4" id="KW-1185">Reference proteome</keyword>
<feature type="compositionally biased region" description="Low complexity" evidence="1">
    <location>
        <begin position="87"/>
        <end position="104"/>
    </location>
</feature>
<feature type="region of interest" description="Disordered" evidence="1">
    <location>
        <begin position="898"/>
        <end position="958"/>
    </location>
</feature>
<evidence type="ECO:0000313" key="4">
    <source>
        <dbReference type="Proteomes" id="UP001279734"/>
    </source>
</evidence>